<evidence type="ECO:0000256" key="2">
    <source>
        <dbReference type="SAM" id="SignalP"/>
    </source>
</evidence>
<protein>
    <submittedName>
        <fullName evidence="4">Pilus assembly protein CpaC</fullName>
    </submittedName>
</protein>
<feature type="signal peptide" evidence="2">
    <location>
        <begin position="1"/>
        <end position="23"/>
    </location>
</feature>
<feature type="domain" description="Pilus formation protein N-terminal" evidence="3">
    <location>
        <begin position="22"/>
        <end position="92"/>
    </location>
</feature>
<evidence type="ECO:0000313" key="4">
    <source>
        <dbReference type="EMBL" id="ATQ40941.1"/>
    </source>
</evidence>
<keyword evidence="2" id="KW-0732">Signal</keyword>
<dbReference type="KEGG" id="cmb:CSW64_00220"/>
<keyword evidence="5" id="KW-1185">Reference proteome</keyword>
<dbReference type="AlphaFoldDB" id="A0A2D2ASH7"/>
<dbReference type="Pfam" id="PF13629">
    <property type="entry name" value="T2SS-T3SS_pil_N"/>
    <property type="match status" value="1"/>
</dbReference>
<evidence type="ECO:0000259" key="3">
    <source>
        <dbReference type="Pfam" id="PF13629"/>
    </source>
</evidence>
<organism evidence="4 5">
    <name type="scientific">Caulobacter mirabilis</name>
    <dbReference type="NCBI Taxonomy" id="69666"/>
    <lineage>
        <taxon>Bacteria</taxon>
        <taxon>Pseudomonadati</taxon>
        <taxon>Pseudomonadota</taxon>
        <taxon>Alphaproteobacteria</taxon>
        <taxon>Caulobacterales</taxon>
        <taxon>Caulobacteraceae</taxon>
        <taxon>Caulobacter</taxon>
    </lineage>
</organism>
<feature type="compositionally biased region" description="Low complexity" evidence="1">
    <location>
        <begin position="125"/>
        <end position="134"/>
    </location>
</feature>
<evidence type="ECO:0000256" key="1">
    <source>
        <dbReference type="SAM" id="MobiDB-lite"/>
    </source>
</evidence>
<dbReference type="RefSeq" id="WP_099620198.1">
    <property type="nucleotide sequence ID" value="NZ_CP024201.1"/>
</dbReference>
<dbReference type="OrthoDB" id="9815749at2"/>
<dbReference type="EMBL" id="CP024201">
    <property type="protein sequence ID" value="ATQ40941.1"/>
    <property type="molecule type" value="Genomic_DNA"/>
</dbReference>
<feature type="region of interest" description="Disordered" evidence="1">
    <location>
        <begin position="123"/>
        <end position="146"/>
    </location>
</feature>
<name>A0A2D2ASH7_9CAUL</name>
<dbReference type="InterPro" id="IPR032789">
    <property type="entry name" value="T2SS-T3SS_pil_N"/>
</dbReference>
<sequence length="146" mass="14662">MRRLVRPLAALSLALVSAGAAQAQSLSIKVDQATRLSLPGVARDVVVGNPAVADVTVLDGRNLVLIGKGPGVTNLLVVDARGRTLLDREVVVGGGDQGRVAYIRGGSLQTFACSPRCERIGGDDAAAAAPQAAPNSGGVSQGSGPQ</sequence>
<feature type="chain" id="PRO_5013937973" evidence="2">
    <location>
        <begin position="24"/>
        <end position="146"/>
    </location>
</feature>
<evidence type="ECO:0000313" key="5">
    <source>
        <dbReference type="Proteomes" id="UP000228945"/>
    </source>
</evidence>
<reference evidence="4 5" key="1">
    <citation type="submission" date="2017-10" db="EMBL/GenBank/DDBJ databases">
        <title>Genome sequence of Caulobacter mirabilis FWC38.</title>
        <authorList>
            <person name="Fiebig A."/>
            <person name="Crosson S."/>
        </authorList>
    </citation>
    <scope>NUCLEOTIDE SEQUENCE [LARGE SCALE GENOMIC DNA]</scope>
    <source>
        <strain evidence="4 5">FWC 38</strain>
    </source>
</reference>
<accession>A0A2D2ASH7</accession>
<proteinExistence type="predicted"/>
<dbReference type="Proteomes" id="UP000228945">
    <property type="component" value="Chromosome"/>
</dbReference>
<gene>
    <name evidence="4" type="ORF">CSW64_00220</name>
</gene>